<protein>
    <recommendedName>
        <fullName evidence="4 5">Nascent polypeptide-associated complex protein</fullName>
    </recommendedName>
</protein>
<comment type="subunit">
    <text evidence="4">Homodimer. Interacts with the ribosome. Binds ribosomal RNA.</text>
</comment>
<evidence type="ECO:0000313" key="8">
    <source>
        <dbReference type="Proteomes" id="UP000001304"/>
    </source>
</evidence>
<dbReference type="NCBIfam" id="TIGR00264">
    <property type="entry name" value="archaeal-type nascent polypeptide-associated complex protein"/>
    <property type="match status" value="1"/>
</dbReference>
<proteinExistence type="inferred from homology"/>
<evidence type="ECO:0000256" key="4">
    <source>
        <dbReference type="HAMAP-Rule" id="MF_00814"/>
    </source>
</evidence>
<accession>E0SR18</accession>
<name>E0SR18_IGNAA</name>
<dbReference type="InterPro" id="IPR009060">
    <property type="entry name" value="UBA-like_sf"/>
</dbReference>
<keyword evidence="3 4" id="KW-0653">Protein transport</keyword>
<dbReference type="AlphaFoldDB" id="E0SR18"/>
<dbReference type="PROSITE" id="PS51151">
    <property type="entry name" value="NAC_AB"/>
    <property type="match status" value="1"/>
</dbReference>
<evidence type="ECO:0000256" key="1">
    <source>
        <dbReference type="ARBA" id="ARBA00022448"/>
    </source>
</evidence>
<feature type="domain" description="NAC-A/B" evidence="6">
    <location>
        <begin position="3"/>
        <end position="79"/>
    </location>
</feature>
<dbReference type="GO" id="GO:0015031">
    <property type="term" value="P:protein transport"/>
    <property type="evidence" value="ECO:0007669"/>
    <property type="project" value="UniProtKB-UniRule"/>
</dbReference>
<evidence type="ECO:0000256" key="3">
    <source>
        <dbReference type="ARBA" id="ARBA00022927"/>
    </source>
</evidence>
<dbReference type="EMBL" id="CP002098">
    <property type="protein sequence ID" value="ADM28348.1"/>
    <property type="molecule type" value="Genomic_DNA"/>
</dbReference>
<comment type="function">
    <text evidence="4">Contacts the emerging nascent chain on the ribosome.</text>
</comment>
<dbReference type="STRING" id="583356.Igag_1546"/>
<sequence>MLPINPRELQKQLKQLKRMGVKIESIENVERVSIEMKDKILVLNEPEVIVFEMGNQKIFYVTSQDIHEEAKTQEIVSKPSEKIEVGIKDEDVSFIAEYAGVSMDEAREALIEAQGDIARAIELIQQRRRTSE</sequence>
<evidence type="ECO:0000256" key="5">
    <source>
        <dbReference type="NCBIfam" id="TIGR00264"/>
    </source>
</evidence>
<dbReference type="InterPro" id="IPR044034">
    <property type="entry name" value="NAC-like_UBA"/>
</dbReference>
<dbReference type="Pfam" id="PF01849">
    <property type="entry name" value="NAC"/>
    <property type="match status" value="1"/>
</dbReference>
<dbReference type="KEGG" id="iag:Igag_1546"/>
<dbReference type="SUPFAM" id="SSF46934">
    <property type="entry name" value="UBA-like"/>
    <property type="match status" value="1"/>
</dbReference>
<dbReference type="GO" id="GO:0003723">
    <property type="term" value="F:RNA binding"/>
    <property type="evidence" value="ECO:0007669"/>
    <property type="project" value="UniProtKB-UniRule"/>
</dbReference>
<comment type="similarity">
    <text evidence="4">Belongs to the NAC-alpha family.</text>
</comment>
<dbReference type="HAMAP" id="MF_00814">
    <property type="entry name" value="NAC_arch"/>
    <property type="match status" value="1"/>
</dbReference>
<keyword evidence="1 4" id="KW-0813">Transport</keyword>
<organism evidence="7 8">
    <name type="scientific">Ignisphaera aggregans (strain DSM 17230 / JCM 13409 / AQ1.S1)</name>
    <dbReference type="NCBI Taxonomy" id="583356"/>
    <lineage>
        <taxon>Archaea</taxon>
        <taxon>Thermoproteota</taxon>
        <taxon>Thermoprotei</taxon>
        <taxon>Desulfurococcales</taxon>
        <taxon>Desulfurococcaceae</taxon>
        <taxon>Ignisphaera</taxon>
    </lineage>
</organism>
<keyword evidence="2 4" id="KW-0694">RNA-binding</keyword>
<dbReference type="HOGENOM" id="CLU_146475_0_0_2"/>
<dbReference type="InterPro" id="IPR038187">
    <property type="entry name" value="NAC_A/B_dom_sf"/>
</dbReference>
<evidence type="ECO:0000313" key="7">
    <source>
        <dbReference type="EMBL" id="ADM28348.1"/>
    </source>
</evidence>
<dbReference type="InterPro" id="IPR005231">
    <property type="entry name" value="NAC_arc"/>
</dbReference>
<dbReference type="SMART" id="SM01407">
    <property type="entry name" value="NAC"/>
    <property type="match status" value="1"/>
</dbReference>
<evidence type="ECO:0000256" key="2">
    <source>
        <dbReference type="ARBA" id="ARBA00022884"/>
    </source>
</evidence>
<dbReference type="Proteomes" id="UP000001304">
    <property type="component" value="Chromosome"/>
</dbReference>
<dbReference type="Gene3D" id="2.20.70.30">
    <property type="entry name" value="Nascent polypeptide-associated complex domain"/>
    <property type="match status" value="1"/>
</dbReference>
<evidence type="ECO:0000259" key="6">
    <source>
        <dbReference type="PROSITE" id="PS51151"/>
    </source>
</evidence>
<dbReference type="Pfam" id="PF19026">
    <property type="entry name" value="UBA_HYPK"/>
    <property type="match status" value="1"/>
</dbReference>
<dbReference type="Gene3D" id="1.10.8.10">
    <property type="entry name" value="DNA helicase RuvA subunit, C-terminal domain"/>
    <property type="match status" value="1"/>
</dbReference>
<keyword evidence="8" id="KW-1185">Reference proteome</keyword>
<reference evidence="7 8" key="1">
    <citation type="journal article" date="2010" name="Stand. Genomic Sci.">
        <title>Complete genome sequence of Ignisphaera aggregans type strain (AQ1.S1).</title>
        <authorList>
            <person name="Goker M."/>
            <person name="Held B."/>
            <person name="Lapidus A."/>
            <person name="Nolan M."/>
            <person name="Spring S."/>
            <person name="Yasawong M."/>
            <person name="Lucas S."/>
            <person name="Glavina Del Rio T."/>
            <person name="Tice H."/>
            <person name="Cheng J.F."/>
            <person name="Goodwin L."/>
            <person name="Tapia R."/>
            <person name="Pitluck S."/>
            <person name="Liolios K."/>
            <person name="Ivanova N."/>
            <person name="Mavromatis K."/>
            <person name="Mikhailova N."/>
            <person name="Pati A."/>
            <person name="Chen A."/>
            <person name="Palaniappan K."/>
            <person name="Brambilla E."/>
            <person name="Land M."/>
            <person name="Hauser L."/>
            <person name="Chang Y.J."/>
            <person name="Jeffries C.D."/>
            <person name="Brettin T."/>
            <person name="Detter J.C."/>
            <person name="Han C."/>
            <person name="Rohde M."/>
            <person name="Sikorski J."/>
            <person name="Woyke T."/>
            <person name="Bristow J."/>
            <person name="Eisen J.A."/>
            <person name="Markowitz V."/>
            <person name="Hugenholtz P."/>
            <person name="Kyrpides N.C."/>
            <person name="Klenk H.P."/>
        </authorList>
    </citation>
    <scope>NUCLEOTIDE SEQUENCE [LARGE SCALE GENOMIC DNA]</scope>
    <source>
        <strain evidence="8">DSM 17230 / JCM 13409 / AQ1.S1</strain>
    </source>
</reference>
<gene>
    <name evidence="4" type="primary">nac</name>
    <name evidence="7" type="ordered locus">Igag_1546</name>
</gene>
<dbReference type="InterPro" id="IPR002715">
    <property type="entry name" value="Nas_poly-pep-assoc_cplx_dom"/>
</dbReference>